<proteinExistence type="predicted"/>
<evidence type="ECO:0000313" key="2">
    <source>
        <dbReference type="EMBL" id="HIW01059.1"/>
    </source>
</evidence>
<name>A0A9D1PWV2_9BACT</name>
<dbReference type="AlphaFoldDB" id="A0A9D1PWV2"/>
<dbReference type="Proteomes" id="UP000886752">
    <property type="component" value="Unassembled WGS sequence"/>
</dbReference>
<feature type="region of interest" description="Disordered" evidence="1">
    <location>
        <begin position="1"/>
        <end position="30"/>
    </location>
</feature>
<comment type="caution">
    <text evidence="2">The sequence shown here is derived from an EMBL/GenBank/DDBJ whole genome shotgun (WGS) entry which is preliminary data.</text>
</comment>
<reference evidence="2" key="1">
    <citation type="journal article" date="2021" name="PeerJ">
        <title>Extensive microbial diversity within the chicken gut microbiome revealed by metagenomics and culture.</title>
        <authorList>
            <person name="Gilroy R."/>
            <person name="Ravi A."/>
            <person name="Getino M."/>
            <person name="Pursley I."/>
            <person name="Horton D.L."/>
            <person name="Alikhan N.F."/>
            <person name="Baker D."/>
            <person name="Gharbi K."/>
            <person name="Hall N."/>
            <person name="Watson M."/>
            <person name="Adriaenssens E.M."/>
            <person name="Foster-Nyarko E."/>
            <person name="Jarju S."/>
            <person name="Secka A."/>
            <person name="Antonio M."/>
            <person name="Oren A."/>
            <person name="Chaudhuri R.R."/>
            <person name="La Ragione R."/>
            <person name="Hildebrand F."/>
            <person name="Pallen M.J."/>
        </authorList>
    </citation>
    <scope>NUCLEOTIDE SEQUENCE</scope>
    <source>
        <strain evidence="2">ChiHecec2B26-446</strain>
    </source>
</reference>
<feature type="compositionally biased region" description="Basic and acidic residues" evidence="1">
    <location>
        <begin position="1"/>
        <end position="11"/>
    </location>
</feature>
<reference evidence="2" key="2">
    <citation type="submission" date="2021-04" db="EMBL/GenBank/DDBJ databases">
        <authorList>
            <person name="Gilroy R."/>
        </authorList>
    </citation>
    <scope>NUCLEOTIDE SEQUENCE</scope>
    <source>
        <strain evidence="2">ChiHecec2B26-446</strain>
    </source>
</reference>
<accession>A0A9D1PWV2</accession>
<gene>
    <name evidence="2" type="ORF">H9894_07725</name>
</gene>
<sequence>MSTTKKTDRTSTRTSARTSGRQSLREGLPDAGELMELWEREHGAGSESRAFLELARLKRQDEEAFVARVCEGLERGLAAALCHYGMERCASSEATPLMNRLDEAFQKSSVPEAHRDAFRRYEDLCQQDLCLKDLCLKDAQRPDTTKEALSDQAVSAARARALGLTALAAACDRDFPAAFAEFFQQAPVHAVHWQLREDGATPISEPCRRLLRGMELDIGACTVALSRELRRGAFLPLSAGEEETILKKLLAHARKGSWDALHELILHLLRRPAFWRLPVSDKVFALLCTHFERKDPPAVAHMLWSLYFGSFKPLVPPMGAQMILAEVRRFLRNDPSRALLHCLTALSEFDAGRQKEGYRRLLRCRELEQQIGSGEQHALRLLARLPHSGKDNLRLPDSERLEQLCCLERTDPGLPADYLWQGLVCNEGTSSQKAWLQAAAATLPPQSRSYLEGLMTLHGFGGRQKDVGRALDLLAQAAKNHFLPALGLLADITGRGLCGCTPGPYQGTDWVEAGCRHLVPRALAVHGLLSGRQRRRNALLKLPLRSGTYTLDHLFSWCGRQDEDCLCLACQAISHLDRIDREEWHADRAVAPRDREWDILLEEACAGTGIHVPLSDYEDYDDLDDLDDLGDFHKQERQAERAGIELSCALCLALATADAGTLLYLGRELHSLAGRDMLAEWPCFSADMQWALARATGVCLDVLVHTPRRKTLPGGRDPDALELEETAMPLLIFFCLERARFFGEPAADELLASFCQEDKDRHAQLVAELNLAMPLRSFFCLTDNLLP</sequence>
<dbReference type="EMBL" id="DXHV01000072">
    <property type="protein sequence ID" value="HIW01059.1"/>
    <property type="molecule type" value="Genomic_DNA"/>
</dbReference>
<evidence type="ECO:0000256" key="1">
    <source>
        <dbReference type="SAM" id="MobiDB-lite"/>
    </source>
</evidence>
<feature type="compositionally biased region" description="Low complexity" evidence="1">
    <location>
        <begin position="12"/>
        <end position="21"/>
    </location>
</feature>
<evidence type="ECO:0000313" key="3">
    <source>
        <dbReference type="Proteomes" id="UP000886752"/>
    </source>
</evidence>
<protein>
    <submittedName>
        <fullName evidence="2">Uncharacterized protein</fullName>
    </submittedName>
</protein>
<organism evidence="2 3">
    <name type="scientific">Candidatus Desulfovibrio intestinipullorum</name>
    <dbReference type="NCBI Taxonomy" id="2838536"/>
    <lineage>
        <taxon>Bacteria</taxon>
        <taxon>Pseudomonadati</taxon>
        <taxon>Thermodesulfobacteriota</taxon>
        <taxon>Desulfovibrionia</taxon>
        <taxon>Desulfovibrionales</taxon>
        <taxon>Desulfovibrionaceae</taxon>
        <taxon>Desulfovibrio</taxon>
    </lineage>
</organism>